<feature type="region of interest" description="Disordered" evidence="1">
    <location>
        <begin position="740"/>
        <end position="781"/>
    </location>
</feature>
<gene>
    <name evidence="3" type="ORF">TDIB3V08_LOCUS3972</name>
</gene>
<proteinExistence type="predicted"/>
<feature type="compositionally biased region" description="Basic residues" evidence="1">
    <location>
        <begin position="762"/>
        <end position="771"/>
    </location>
</feature>
<feature type="compositionally biased region" description="Polar residues" evidence="1">
    <location>
        <begin position="772"/>
        <end position="781"/>
    </location>
</feature>
<dbReference type="InterPro" id="IPR057986">
    <property type="entry name" value="TPR_Rlf/292/654"/>
</dbReference>
<evidence type="ECO:0000259" key="2">
    <source>
        <dbReference type="Pfam" id="PF25580"/>
    </source>
</evidence>
<evidence type="ECO:0000313" key="3">
    <source>
        <dbReference type="EMBL" id="CAD7197670.1"/>
    </source>
</evidence>
<protein>
    <recommendedName>
        <fullName evidence="2">Zinc finger protein Rlf/292/654 TPR repeats domain-containing protein</fullName>
    </recommendedName>
</protein>
<sequence length="1043" mass="117700">MASVNYNSDEVIYPTLLPLSGKRIIHYQMLYGGLTVKISDMCETLSDRVHYLTTAWHNLPDFAICGSVESTEHLAQCLYHYTVNLMLLGDWDKLSSSVKTHMSVTLKRSASFILNHPVGQKCVALSETVKEPWGHPTLKKIFDRSQDLSETEILDFCNSEKGFLLCTRLKVLCQSKTFWDMALELAETCVNCLRSAESRLHQESCVEEINYILDVYLALLKRFKTVQDVMNQLKYLSLQQGLELVRRYVGRIGSRIRVFKRSLELAKLTSEFFLAVAIVKPLSETGPILEDLMMEWALVHSRLPSAPQVIPVEIHKFVKSAVSAVTIYKFCEVLIKQFGEVLKPLCIELYITGLTIDLNVLQEHKEINDNGKIEETEERLSDGFLKLADLVKNSVWVCRECVLTAFSHNPTTQCFEKVKDMAIASGKCKCLPALDKINEDDYIQPTLRFEELKNLDEVLPSSDTVNCMSDQNINKEENVTPKLNGATICIQPTIQNNVFEDHEITIFNLTEKESSIKSSRDFENNVNKSTFETGQDDNKTTEPVNECGSHPSIDPHISSELLSLCSICGEFILLEASSPESESYETDILNEENSLEPPTLIMPKGISETQPINENAYSVLKSLGLDKHLCDDFLTVVGNRSYQMLHWKLDWKDLSILCEKYMANPEEMRNTKKELKYLNHHIDFNQFKNLPSDEVLEDGCIPGIEKGYEHCLDLNENPSSVQNSSLNSFVKRSKCSLDMSDTIKSKKTRKSSISEPRERKSNRLHKSKKVNRSSMRNKSNIDLTTRFPNTIDTTRKPKNYKASVRSKVPTDKEIIKDFQNSYYHQMTMDDLGLGAAKILYNSGPPQNKPHPFRGNETCVSTDGPTLFNNNSSEATKLRLCRPFDARKPKNGSSEILQENCRSSLANMECGVQPLVATSFYSQAIEEKITSLTPPNTNGQEMMVVETAKEKHLNCVTGEPQNLMEQVSYVIMPPNTQVGSYVHPVSIVFCVPVSRLTLPFHIGSNTDAKSNVLIGQESAPKPPTPLKDHTCKPQVCITAAGFSY</sequence>
<feature type="domain" description="Zinc finger protein Rlf/292/654 TPR repeats" evidence="2">
    <location>
        <begin position="288"/>
        <end position="455"/>
    </location>
</feature>
<reference evidence="3" key="1">
    <citation type="submission" date="2020-11" db="EMBL/GenBank/DDBJ databases">
        <authorList>
            <person name="Tran Van P."/>
        </authorList>
    </citation>
    <scope>NUCLEOTIDE SEQUENCE</scope>
</reference>
<dbReference type="EMBL" id="OA565772">
    <property type="protein sequence ID" value="CAD7197670.1"/>
    <property type="molecule type" value="Genomic_DNA"/>
</dbReference>
<evidence type="ECO:0000256" key="1">
    <source>
        <dbReference type="SAM" id="MobiDB-lite"/>
    </source>
</evidence>
<organism evidence="3">
    <name type="scientific">Timema douglasi</name>
    <name type="common">Walking stick</name>
    <dbReference type="NCBI Taxonomy" id="61478"/>
    <lineage>
        <taxon>Eukaryota</taxon>
        <taxon>Metazoa</taxon>
        <taxon>Ecdysozoa</taxon>
        <taxon>Arthropoda</taxon>
        <taxon>Hexapoda</taxon>
        <taxon>Insecta</taxon>
        <taxon>Pterygota</taxon>
        <taxon>Neoptera</taxon>
        <taxon>Polyneoptera</taxon>
        <taxon>Phasmatodea</taxon>
        <taxon>Timematodea</taxon>
        <taxon>Timematoidea</taxon>
        <taxon>Timematidae</taxon>
        <taxon>Timema</taxon>
    </lineage>
</organism>
<dbReference type="Pfam" id="PF25580">
    <property type="entry name" value="TPR_Rlf"/>
    <property type="match status" value="1"/>
</dbReference>
<accession>A0A7R8VJC3</accession>
<name>A0A7R8VJC3_TIMDO</name>
<feature type="region of interest" description="Disordered" evidence="1">
    <location>
        <begin position="527"/>
        <end position="548"/>
    </location>
</feature>
<dbReference type="AlphaFoldDB" id="A0A7R8VJC3"/>